<dbReference type="InterPro" id="IPR012675">
    <property type="entry name" value="Beta-grasp_dom_sf"/>
</dbReference>
<protein>
    <submittedName>
        <fullName evidence="7">(2Fe-2S)-binding protein</fullName>
    </submittedName>
</protein>
<sequence length="165" mass="17990">MKIDFEINGKATSVDVDPQMPLLWVVRDELNLKATKYGCGKAMCGACTLHVDGDIFRSCSLAVEYVSGKSVTTLEGLSKNEGHLHPVQQAWIDENVPQCGYCQPGFMMAAAKLITVIPNPTDQDIKANISNICRCGTHPRIIKAIKRAAQIQQTTTLISDGKAKE</sequence>
<dbReference type="Gene3D" id="1.10.150.120">
    <property type="entry name" value="[2Fe-2S]-binding domain"/>
    <property type="match status" value="1"/>
</dbReference>
<gene>
    <name evidence="7" type="ORF">E0F88_27315</name>
</gene>
<dbReference type="Pfam" id="PF00111">
    <property type="entry name" value="Fer2"/>
    <property type="match status" value="1"/>
</dbReference>
<keyword evidence="4" id="KW-0408">Iron</keyword>
<dbReference type="RefSeq" id="WP_131961511.1">
    <property type="nucleotide sequence ID" value="NZ_SMFL01000014.1"/>
</dbReference>
<dbReference type="PANTHER" id="PTHR44379">
    <property type="entry name" value="OXIDOREDUCTASE WITH IRON-SULFUR SUBUNIT"/>
    <property type="match status" value="1"/>
</dbReference>
<dbReference type="CDD" id="cd00207">
    <property type="entry name" value="fer2"/>
    <property type="match status" value="1"/>
</dbReference>
<evidence type="ECO:0000256" key="1">
    <source>
        <dbReference type="ARBA" id="ARBA00022714"/>
    </source>
</evidence>
<comment type="caution">
    <text evidence="7">The sequence shown here is derived from an EMBL/GenBank/DDBJ whole genome shotgun (WGS) entry which is preliminary data.</text>
</comment>
<dbReference type="AlphaFoldDB" id="A0A4R5DAU4"/>
<dbReference type="EMBL" id="SMFL01000014">
    <property type="protein sequence ID" value="TDE10786.1"/>
    <property type="molecule type" value="Genomic_DNA"/>
</dbReference>
<dbReference type="PANTHER" id="PTHR44379:SF2">
    <property type="entry name" value="BLR6218 PROTEIN"/>
    <property type="match status" value="1"/>
</dbReference>
<dbReference type="GO" id="GO:0046872">
    <property type="term" value="F:metal ion binding"/>
    <property type="evidence" value="ECO:0007669"/>
    <property type="project" value="UniProtKB-KW"/>
</dbReference>
<dbReference type="Proteomes" id="UP000294850">
    <property type="component" value="Unassembled WGS sequence"/>
</dbReference>
<keyword evidence="1" id="KW-0001">2Fe-2S</keyword>
<dbReference type="InterPro" id="IPR002888">
    <property type="entry name" value="2Fe-2S-bd"/>
</dbReference>
<dbReference type="Gene3D" id="3.10.20.30">
    <property type="match status" value="1"/>
</dbReference>
<feature type="domain" description="2Fe-2S ferredoxin-type" evidence="6">
    <location>
        <begin position="1"/>
        <end position="77"/>
    </location>
</feature>
<evidence type="ECO:0000256" key="2">
    <source>
        <dbReference type="ARBA" id="ARBA00022723"/>
    </source>
</evidence>
<organism evidence="7 8">
    <name type="scientific">Dyadobacter psychrotolerans</name>
    <dbReference type="NCBI Taxonomy" id="2541721"/>
    <lineage>
        <taxon>Bacteria</taxon>
        <taxon>Pseudomonadati</taxon>
        <taxon>Bacteroidota</taxon>
        <taxon>Cytophagia</taxon>
        <taxon>Cytophagales</taxon>
        <taxon>Spirosomataceae</taxon>
        <taxon>Dyadobacter</taxon>
    </lineage>
</organism>
<keyword evidence="3" id="KW-0560">Oxidoreductase</keyword>
<dbReference type="OrthoDB" id="9796880at2"/>
<dbReference type="InterPro" id="IPR051452">
    <property type="entry name" value="Diverse_Oxidoreductases"/>
</dbReference>
<dbReference type="InterPro" id="IPR036884">
    <property type="entry name" value="2Fe-2S-bd_dom_sf"/>
</dbReference>
<dbReference type="SUPFAM" id="SSF54292">
    <property type="entry name" value="2Fe-2S ferredoxin-like"/>
    <property type="match status" value="1"/>
</dbReference>
<evidence type="ECO:0000313" key="8">
    <source>
        <dbReference type="Proteomes" id="UP000294850"/>
    </source>
</evidence>
<evidence type="ECO:0000256" key="5">
    <source>
        <dbReference type="ARBA" id="ARBA00023014"/>
    </source>
</evidence>
<dbReference type="PROSITE" id="PS00197">
    <property type="entry name" value="2FE2S_FER_1"/>
    <property type="match status" value="1"/>
</dbReference>
<keyword evidence="5" id="KW-0411">Iron-sulfur</keyword>
<dbReference type="PROSITE" id="PS51085">
    <property type="entry name" value="2FE2S_FER_2"/>
    <property type="match status" value="1"/>
</dbReference>
<keyword evidence="2" id="KW-0479">Metal-binding</keyword>
<dbReference type="InterPro" id="IPR001041">
    <property type="entry name" value="2Fe-2S_ferredoxin-type"/>
</dbReference>
<dbReference type="GO" id="GO:0051537">
    <property type="term" value="F:2 iron, 2 sulfur cluster binding"/>
    <property type="evidence" value="ECO:0007669"/>
    <property type="project" value="UniProtKB-KW"/>
</dbReference>
<dbReference type="GO" id="GO:0016491">
    <property type="term" value="F:oxidoreductase activity"/>
    <property type="evidence" value="ECO:0007669"/>
    <property type="project" value="UniProtKB-KW"/>
</dbReference>
<reference evidence="7 8" key="1">
    <citation type="submission" date="2019-03" db="EMBL/GenBank/DDBJ databases">
        <title>Dyadobacter AR-3-6 sp. nov., isolated from arctic soil.</title>
        <authorList>
            <person name="Chaudhary D.K."/>
        </authorList>
    </citation>
    <scope>NUCLEOTIDE SEQUENCE [LARGE SCALE GENOMIC DNA]</scope>
    <source>
        <strain evidence="7 8">AR-3-6</strain>
    </source>
</reference>
<evidence type="ECO:0000313" key="7">
    <source>
        <dbReference type="EMBL" id="TDE10786.1"/>
    </source>
</evidence>
<keyword evidence="8" id="KW-1185">Reference proteome</keyword>
<dbReference type="SUPFAM" id="SSF47741">
    <property type="entry name" value="CO dehydrogenase ISP C-domain like"/>
    <property type="match status" value="1"/>
</dbReference>
<dbReference type="InterPro" id="IPR006058">
    <property type="entry name" value="2Fe2S_fd_BS"/>
</dbReference>
<proteinExistence type="predicted"/>
<evidence type="ECO:0000256" key="4">
    <source>
        <dbReference type="ARBA" id="ARBA00023004"/>
    </source>
</evidence>
<evidence type="ECO:0000259" key="6">
    <source>
        <dbReference type="PROSITE" id="PS51085"/>
    </source>
</evidence>
<accession>A0A4R5DAU4</accession>
<dbReference type="InterPro" id="IPR036010">
    <property type="entry name" value="2Fe-2S_ferredoxin-like_sf"/>
</dbReference>
<evidence type="ECO:0000256" key="3">
    <source>
        <dbReference type="ARBA" id="ARBA00023002"/>
    </source>
</evidence>
<name>A0A4R5DAU4_9BACT</name>
<dbReference type="Pfam" id="PF01799">
    <property type="entry name" value="Fer2_2"/>
    <property type="match status" value="1"/>
</dbReference>